<evidence type="ECO:0000313" key="10">
    <source>
        <dbReference type="Proteomes" id="UP000482960"/>
    </source>
</evidence>
<accession>A0A6V8KNG4</accession>
<evidence type="ECO:0000313" key="9">
    <source>
        <dbReference type="EMBL" id="GFJ86703.1"/>
    </source>
</evidence>
<dbReference type="InterPro" id="IPR011009">
    <property type="entry name" value="Kinase-like_dom_sf"/>
</dbReference>
<feature type="compositionally biased region" description="Low complexity" evidence="7">
    <location>
        <begin position="308"/>
        <end position="321"/>
    </location>
</feature>
<name>A0A6V8KNG4_9ACTN</name>
<dbReference type="EC" id="2.7.11.1" evidence="1"/>
<sequence>MVWSATDLVLRREVAVKVLAGPLAADPGARLRIQAEARAAAKLSHPHVAAVYDFGESPDEDGQPVPFVVMELLHGPTLRSRLADGPIPVPEALRLCAEVASGLAAAHAAGLVHRDVKPANVVLTPSGAKVVDFGIAAAVGPLDDLDEDNRYVGTPAFLAPERLTGGDVTTASDVYALGLLLYFVLSGRLPWQVETTTQMLKAHVYVEPKPLPSLPGVPPQVVDLCRQCLAKEPDDRPSAAQVAEILAGVGAGGDAPPVAVPRERGRRRTALLTIAAVSAVVVVAAASLLADPAGITGGPETEVSAQDGGAADPSATPTGAGTPPPRASWPGSPPIVGTRDTTRPGATATTGGPPAGPGGPGPGPSTSVESTATAAPEQRTFTSEGGTVVAECVGTLAHAVSFEPAEGYSVQKAEVGPAALVRIWFKIKQPVKMNIRCVNGVPTLDG</sequence>
<reference evidence="9 10" key="2">
    <citation type="submission" date="2020-03" db="EMBL/GenBank/DDBJ databases">
        <authorList>
            <person name="Ichikawa N."/>
            <person name="Kimura A."/>
            <person name="Kitahashi Y."/>
            <person name="Uohara A."/>
        </authorList>
    </citation>
    <scope>NUCLEOTIDE SEQUENCE [LARGE SCALE GENOMIC DNA]</scope>
    <source>
        <strain evidence="9 10">NBRC 108638</strain>
    </source>
</reference>
<evidence type="ECO:0000256" key="6">
    <source>
        <dbReference type="ARBA" id="ARBA00022840"/>
    </source>
</evidence>
<evidence type="ECO:0000256" key="1">
    <source>
        <dbReference type="ARBA" id="ARBA00012513"/>
    </source>
</evidence>
<keyword evidence="5" id="KW-0418">Kinase</keyword>
<feature type="compositionally biased region" description="Polar residues" evidence="7">
    <location>
        <begin position="368"/>
        <end position="383"/>
    </location>
</feature>
<comment type="caution">
    <text evidence="9">The sequence shown here is derived from an EMBL/GenBank/DDBJ whole genome shotgun (WGS) entry which is preliminary data.</text>
</comment>
<feature type="compositionally biased region" description="Low complexity" evidence="7">
    <location>
        <begin position="337"/>
        <end position="352"/>
    </location>
</feature>
<proteinExistence type="predicted"/>
<dbReference type="InterPro" id="IPR000719">
    <property type="entry name" value="Prot_kinase_dom"/>
</dbReference>
<dbReference type="Proteomes" id="UP000482960">
    <property type="component" value="Unassembled WGS sequence"/>
</dbReference>
<keyword evidence="3" id="KW-0808">Transferase</keyword>
<keyword evidence="4" id="KW-0547">Nucleotide-binding</keyword>
<dbReference type="AlphaFoldDB" id="A0A6V8KNG4"/>
<dbReference type="EMBL" id="BLPG01000001">
    <property type="protein sequence ID" value="GFJ86703.1"/>
    <property type="molecule type" value="Genomic_DNA"/>
</dbReference>
<dbReference type="Gene3D" id="1.10.510.10">
    <property type="entry name" value="Transferase(Phosphotransferase) domain 1"/>
    <property type="match status" value="1"/>
</dbReference>
<keyword evidence="2" id="KW-0723">Serine/threonine-protein kinase</keyword>
<evidence type="ECO:0000256" key="4">
    <source>
        <dbReference type="ARBA" id="ARBA00022741"/>
    </source>
</evidence>
<dbReference type="PROSITE" id="PS50011">
    <property type="entry name" value="PROTEIN_KINASE_DOM"/>
    <property type="match status" value="1"/>
</dbReference>
<dbReference type="GO" id="GO:0004674">
    <property type="term" value="F:protein serine/threonine kinase activity"/>
    <property type="evidence" value="ECO:0007669"/>
    <property type="project" value="UniProtKB-KW"/>
</dbReference>
<dbReference type="GO" id="GO:0005524">
    <property type="term" value="F:ATP binding"/>
    <property type="evidence" value="ECO:0007669"/>
    <property type="project" value="UniProtKB-KW"/>
</dbReference>
<keyword evidence="10" id="KW-1185">Reference proteome</keyword>
<dbReference type="PROSITE" id="PS00108">
    <property type="entry name" value="PROTEIN_KINASE_ST"/>
    <property type="match status" value="1"/>
</dbReference>
<protein>
    <recommendedName>
        <fullName evidence="1">non-specific serine/threonine protein kinase</fullName>
        <ecNumber evidence="1">2.7.11.1</ecNumber>
    </recommendedName>
</protein>
<feature type="domain" description="Protein kinase" evidence="8">
    <location>
        <begin position="1"/>
        <end position="249"/>
    </location>
</feature>
<evidence type="ECO:0000256" key="3">
    <source>
        <dbReference type="ARBA" id="ARBA00022679"/>
    </source>
</evidence>
<dbReference type="CDD" id="cd14014">
    <property type="entry name" value="STKc_PknB_like"/>
    <property type="match status" value="1"/>
</dbReference>
<dbReference type="Pfam" id="PF00069">
    <property type="entry name" value="Pkinase"/>
    <property type="match status" value="1"/>
</dbReference>
<gene>
    <name evidence="9" type="ORF">Prum_003450</name>
</gene>
<keyword evidence="6" id="KW-0067">ATP-binding</keyword>
<dbReference type="PANTHER" id="PTHR43289:SF6">
    <property type="entry name" value="SERINE_THREONINE-PROTEIN KINASE NEKL-3"/>
    <property type="match status" value="1"/>
</dbReference>
<evidence type="ECO:0000256" key="5">
    <source>
        <dbReference type="ARBA" id="ARBA00022777"/>
    </source>
</evidence>
<feature type="compositionally biased region" description="Pro residues" evidence="7">
    <location>
        <begin position="322"/>
        <end position="333"/>
    </location>
</feature>
<evidence type="ECO:0000256" key="2">
    <source>
        <dbReference type="ARBA" id="ARBA00022527"/>
    </source>
</evidence>
<evidence type="ECO:0000259" key="8">
    <source>
        <dbReference type="PROSITE" id="PS50011"/>
    </source>
</evidence>
<evidence type="ECO:0000256" key="7">
    <source>
        <dbReference type="SAM" id="MobiDB-lite"/>
    </source>
</evidence>
<reference evidence="9 10" key="1">
    <citation type="submission" date="2020-03" db="EMBL/GenBank/DDBJ databases">
        <title>Whole genome shotgun sequence of Phytohabitans rumicis NBRC 108638.</title>
        <authorList>
            <person name="Komaki H."/>
            <person name="Tamura T."/>
        </authorList>
    </citation>
    <scope>NUCLEOTIDE SEQUENCE [LARGE SCALE GENOMIC DNA]</scope>
    <source>
        <strain evidence="9 10">NBRC 108638</strain>
    </source>
</reference>
<organism evidence="9 10">
    <name type="scientific">Phytohabitans rumicis</name>
    <dbReference type="NCBI Taxonomy" id="1076125"/>
    <lineage>
        <taxon>Bacteria</taxon>
        <taxon>Bacillati</taxon>
        <taxon>Actinomycetota</taxon>
        <taxon>Actinomycetes</taxon>
        <taxon>Micromonosporales</taxon>
        <taxon>Micromonosporaceae</taxon>
    </lineage>
</organism>
<feature type="compositionally biased region" description="Pro residues" evidence="7">
    <location>
        <begin position="354"/>
        <end position="363"/>
    </location>
</feature>
<dbReference type="SMART" id="SM00220">
    <property type="entry name" value="S_TKc"/>
    <property type="match status" value="1"/>
</dbReference>
<dbReference type="InterPro" id="IPR008271">
    <property type="entry name" value="Ser/Thr_kinase_AS"/>
</dbReference>
<dbReference type="Gene3D" id="3.30.200.20">
    <property type="entry name" value="Phosphorylase Kinase, domain 1"/>
    <property type="match status" value="1"/>
</dbReference>
<dbReference type="SUPFAM" id="SSF56112">
    <property type="entry name" value="Protein kinase-like (PK-like)"/>
    <property type="match status" value="1"/>
</dbReference>
<dbReference type="PANTHER" id="PTHR43289">
    <property type="entry name" value="MITOGEN-ACTIVATED PROTEIN KINASE KINASE KINASE 20-RELATED"/>
    <property type="match status" value="1"/>
</dbReference>
<feature type="region of interest" description="Disordered" evidence="7">
    <location>
        <begin position="292"/>
        <end position="383"/>
    </location>
</feature>